<evidence type="ECO:0000256" key="5">
    <source>
        <dbReference type="ARBA" id="ARBA00023157"/>
    </source>
</evidence>
<protein>
    <recommendedName>
        <fullName evidence="6">C-X-C motif chemokine</fullName>
    </recommendedName>
</protein>
<dbReference type="InterPro" id="IPR036048">
    <property type="entry name" value="Interleukin_8-like_sf"/>
</dbReference>
<dbReference type="GO" id="GO:0005615">
    <property type="term" value="C:extracellular space"/>
    <property type="evidence" value="ECO:0007669"/>
    <property type="project" value="UniProtKB-UniRule"/>
</dbReference>
<dbReference type="PROSITE" id="PS00471">
    <property type="entry name" value="SMALL_CYTOKINES_CXC"/>
    <property type="match status" value="1"/>
</dbReference>
<evidence type="ECO:0000259" key="7">
    <source>
        <dbReference type="SMART" id="SM00199"/>
    </source>
</evidence>
<organism evidence="8 9">
    <name type="scientific">Tupaia chinensis</name>
    <name type="common">Chinese tree shrew</name>
    <name type="synonym">Tupaia belangeri chinensis</name>
    <dbReference type="NCBI Taxonomy" id="246437"/>
    <lineage>
        <taxon>Eukaryota</taxon>
        <taxon>Metazoa</taxon>
        <taxon>Chordata</taxon>
        <taxon>Craniata</taxon>
        <taxon>Vertebrata</taxon>
        <taxon>Euteleostomi</taxon>
        <taxon>Mammalia</taxon>
        <taxon>Eutheria</taxon>
        <taxon>Euarchontoglires</taxon>
        <taxon>Scandentia</taxon>
        <taxon>Tupaiidae</taxon>
        <taxon>Tupaia</taxon>
    </lineage>
</organism>
<dbReference type="EMBL" id="KB320495">
    <property type="protein sequence ID" value="ELW70472.1"/>
    <property type="molecule type" value="Genomic_DNA"/>
</dbReference>
<dbReference type="InParanoid" id="L9L9T0"/>
<dbReference type="PRINTS" id="PR00437">
    <property type="entry name" value="SMALLCYTKCXC"/>
</dbReference>
<keyword evidence="6" id="KW-0145">Chemotaxis</keyword>
<dbReference type="STRING" id="246437.L9L9T0"/>
<dbReference type="PRINTS" id="PR00436">
    <property type="entry name" value="INTERLEUKIN8"/>
</dbReference>
<dbReference type="Pfam" id="PF00048">
    <property type="entry name" value="IL8"/>
    <property type="match status" value="1"/>
</dbReference>
<evidence type="ECO:0000256" key="6">
    <source>
        <dbReference type="RuleBase" id="RU361149"/>
    </source>
</evidence>
<keyword evidence="6" id="KW-0732">Signal</keyword>
<evidence type="ECO:0000256" key="1">
    <source>
        <dbReference type="ARBA" id="ARBA00004613"/>
    </source>
</evidence>
<dbReference type="Gene3D" id="2.40.50.40">
    <property type="match status" value="1"/>
</dbReference>
<evidence type="ECO:0000256" key="4">
    <source>
        <dbReference type="ARBA" id="ARBA00022525"/>
    </source>
</evidence>
<dbReference type="InterPro" id="IPR039809">
    <property type="entry name" value="Chemokine_b/g/d"/>
</dbReference>
<gene>
    <name evidence="8" type="ORF">TREES_T100019252</name>
</gene>
<feature type="chain" id="PRO_5005139407" description="C-X-C motif chemokine" evidence="6">
    <location>
        <begin position="35"/>
        <end position="114"/>
    </location>
</feature>
<dbReference type="FunFam" id="2.40.50.40:FF:000004">
    <property type="entry name" value="C-X-C motif chemokine"/>
    <property type="match status" value="1"/>
</dbReference>
<dbReference type="Proteomes" id="UP000011518">
    <property type="component" value="Unassembled WGS sequence"/>
</dbReference>
<dbReference type="InterPro" id="IPR001811">
    <property type="entry name" value="Chemokine_IL8-like_dom"/>
</dbReference>
<dbReference type="PANTHER" id="PTHR12015">
    <property type="entry name" value="SMALL INDUCIBLE CYTOKINE A"/>
    <property type="match status" value="1"/>
</dbReference>
<reference evidence="9" key="1">
    <citation type="submission" date="2012-07" db="EMBL/GenBank/DDBJ databases">
        <title>Genome of the Chinese tree shrew, a rising model animal genetically related to primates.</title>
        <authorList>
            <person name="Zhang G."/>
            <person name="Fan Y."/>
            <person name="Yao Y."/>
            <person name="Huang Z."/>
        </authorList>
    </citation>
    <scope>NUCLEOTIDE SEQUENCE [LARGE SCALE GENOMIC DNA]</scope>
</reference>
<dbReference type="PANTHER" id="PTHR12015:SF198">
    <property type="entry name" value="PLATELET BASIC PROTEIN"/>
    <property type="match status" value="1"/>
</dbReference>
<dbReference type="CDD" id="cd00273">
    <property type="entry name" value="Chemokine_CXC"/>
    <property type="match status" value="1"/>
</dbReference>
<dbReference type="SMART" id="SM00199">
    <property type="entry name" value="SCY"/>
    <property type="match status" value="1"/>
</dbReference>
<comment type="similarity">
    <text evidence="2 6">Belongs to the intercrine alpha (chemokine CxC) family.</text>
</comment>
<evidence type="ECO:0000313" key="8">
    <source>
        <dbReference type="EMBL" id="ELW70472.1"/>
    </source>
</evidence>
<sequence length="114" mass="12177">MATSSWTSASPRRVLQLLLPLTLLLTTLVPSTTGQSDNTENDFYLELRCMCVKAVSGIHPSNIRSVEVIKAGAHCAQTEVIATLKNGKKVCLDPEAPLVKKMIKKILEGGGSAA</sequence>
<dbReference type="GO" id="GO:0008009">
    <property type="term" value="F:chemokine activity"/>
    <property type="evidence" value="ECO:0007669"/>
    <property type="project" value="InterPro"/>
</dbReference>
<accession>L9L9T0</accession>
<keyword evidence="4 6" id="KW-0964">Secreted</keyword>
<dbReference type="GO" id="GO:0006955">
    <property type="term" value="P:immune response"/>
    <property type="evidence" value="ECO:0007669"/>
    <property type="project" value="InterPro"/>
</dbReference>
<dbReference type="AlphaFoldDB" id="L9L9T0"/>
<evidence type="ECO:0000256" key="3">
    <source>
        <dbReference type="ARBA" id="ARBA00022514"/>
    </source>
</evidence>
<feature type="signal peptide" evidence="6">
    <location>
        <begin position="1"/>
        <end position="34"/>
    </location>
</feature>
<evidence type="ECO:0000256" key="2">
    <source>
        <dbReference type="ARBA" id="ARBA00010665"/>
    </source>
</evidence>
<evidence type="ECO:0000313" key="9">
    <source>
        <dbReference type="Proteomes" id="UP000011518"/>
    </source>
</evidence>
<dbReference type="eggNOG" id="ENOG502S7MM">
    <property type="taxonomic scope" value="Eukaryota"/>
</dbReference>
<proteinExistence type="inferred from homology"/>
<dbReference type="InterPro" id="IPR018048">
    <property type="entry name" value="Chemokine_CXC_CS"/>
</dbReference>
<keyword evidence="3 6" id="KW-0202">Cytokine</keyword>
<dbReference type="FunCoup" id="L9L9T0">
    <property type="interactions" value="502"/>
</dbReference>
<name>L9L9T0_TUPCH</name>
<dbReference type="GO" id="GO:0006952">
    <property type="term" value="P:defense response"/>
    <property type="evidence" value="ECO:0007669"/>
    <property type="project" value="InterPro"/>
</dbReference>
<keyword evidence="5" id="KW-1015">Disulfide bond</keyword>
<dbReference type="InterPro" id="IPR001089">
    <property type="entry name" value="Chemokine_CXC"/>
</dbReference>
<dbReference type="InterPro" id="IPR033899">
    <property type="entry name" value="CXC_Chemokine_domain"/>
</dbReference>
<dbReference type="SUPFAM" id="SSF54117">
    <property type="entry name" value="Interleukin 8-like chemokines"/>
    <property type="match status" value="1"/>
</dbReference>
<keyword evidence="9" id="KW-1185">Reference proteome</keyword>
<comment type="subcellular location">
    <subcellularLocation>
        <location evidence="1 6">Secreted</location>
    </subcellularLocation>
</comment>
<reference evidence="9" key="2">
    <citation type="journal article" date="2013" name="Nat. Commun.">
        <title>Genome of the Chinese tree shrew.</title>
        <authorList>
            <person name="Fan Y."/>
            <person name="Huang Z.Y."/>
            <person name="Cao C.C."/>
            <person name="Chen C.S."/>
            <person name="Chen Y.X."/>
            <person name="Fan D.D."/>
            <person name="He J."/>
            <person name="Hou H.L."/>
            <person name="Hu L."/>
            <person name="Hu X.T."/>
            <person name="Jiang X.T."/>
            <person name="Lai R."/>
            <person name="Lang Y.S."/>
            <person name="Liang B."/>
            <person name="Liao S.G."/>
            <person name="Mu D."/>
            <person name="Ma Y.Y."/>
            <person name="Niu Y.Y."/>
            <person name="Sun X.Q."/>
            <person name="Xia J.Q."/>
            <person name="Xiao J."/>
            <person name="Xiong Z.Q."/>
            <person name="Xu L."/>
            <person name="Yang L."/>
            <person name="Zhang Y."/>
            <person name="Zhao W."/>
            <person name="Zhao X.D."/>
            <person name="Zheng Y.T."/>
            <person name="Zhou J.M."/>
            <person name="Zhu Y.B."/>
            <person name="Zhang G.J."/>
            <person name="Wang J."/>
            <person name="Yao Y.G."/>
        </authorList>
    </citation>
    <scope>NUCLEOTIDE SEQUENCE [LARGE SCALE GENOMIC DNA]</scope>
</reference>
<feature type="domain" description="Chemokine interleukin-8-like" evidence="7">
    <location>
        <begin position="46"/>
        <end position="106"/>
    </location>
</feature>